<evidence type="ECO:0000313" key="11">
    <source>
        <dbReference type="EMBL" id="TKB01482.1"/>
    </source>
</evidence>
<dbReference type="InterPro" id="IPR022398">
    <property type="entry name" value="Peptidase_S8_His-AS"/>
</dbReference>
<dbReference type="Gene3D" id="3.40.50.200">
    <property type="entry name" value="Peptidase S8/S53 domain"/>
    <property type="match status" value="1"/>
</dbReference>
<feature type="region of interest" description="Disordered" evidence="9">
    <location>
        <begin position="1134"/>
        <end position="1201"/>
    </location>
</feature>
<name>A0A4U0ZHH7_9ALTE</name>
<dbReference type="EMBL" id="SWCO01000010">
    <property type="protein sequence ID" value="TKB01482.1"/>
    <property type="molecule type" value="Genomic_DNA"/>
</dbReference>
<evidence type="ECO:0000256" key="3">
    <source>
        <dbReference type="ARBA" id="ARBA00022729"/>
    </source>
</evidence>
<dbReference type="Proteomes" id="UP000305471">
    <property type="component" value="Unassembled WGS sequence"/>
</dbReference>
<dbReference type="InterPro" id="IPR023828">
    <property type="entry name" value="Peptidase_S8_Ser-AS"/>
</dbReference>
<dbReference type="InterPro" id="IPR050131">
    <property type="entry name" value="Peptidase_S8_subtilisin-like"/>
</dbReference>
<dbReference type="PROSITE" id="PS00137">
    <property type="entry name" value="SUBTILASE_HIS"/>
    <property type="match status" value="1"/>
</dbReference>
<feature type="active site" description="Charge relay system" evidence="6 7">
    <location>
        <position position="276"/>
    </location>
</feature>
<dbReference type="InterPro" id="IPR028974">
    <property type="entry name" value="TSP_type-3_rpt"/>
</dbReference>
<evidence type="ECO:0000256" key="2">
    <source>
        <dbReference type="ARBA" id="ARBA00022670"/>
    </source>
</evidence>
<gene>
    <name evidence="11" type="ORF">E5672_16875</name>
</gene>
<dbReference type="Gene3D" id="4.10.1080.10">
    <property type="entry name" value="TSP type-3 repeat"/>
    <property type="match status" value="1"/>
</dbReference>
<accession>A0A4U0ZHH7</accession>
<evidence type="ECO:0000313" key="12">
    <source>
        <dbReference type="Proteomes" id="UP000305471"/>
    </source>
</evidence>
<dbReference type="InterPro" id="IPR036852">
    <property type="entry name" value="Peptidase_S8/S53_dom_sf"/>
</dbReference>
<dbReference type="GO" id="GO:0005509">
    <property type="term" value="F:calcium ion binding"/>
    <property type="evidence" value="ECO:0007669"/>
    <property type="project" value="InterPro"/>
</dbReference>
<dbReference type="InterPro" id="IPR000209">
    <property type="entry name" value="Peptidase_S8/S53_dom"/>
</dbReference>
<feature type="domain" description="Peptidase S8/S53" evidence="10">
    <location>
        <begin position="228"/>
        <end position="491"/>
    </location>
</feature>
<evidence type="ECO:0000256" key="8">
    <source>
        <dbReference type="RuleBase" id="RU003355"/>
    </source>
</evidence>
<dbReference type="PRINTS" id="PR00723">
    <property type="entry name" value="SUBTILISIN"/>
</dbReference>
<dbReference type="Pfam" id="PF00082">
    <property type="entry name" value="Peptidase_S8"/>
    <property type="match status" value="1"/>
</dbReference>
<keyword evidence="12" id="KW-1185">Reference proteome</keyword>
<proteinExistence type="inferred from homology"/>
<dbReference type="InterPro" id="IPR015500">
    <property type="entry name" value="Peptidase_S8_subtilisin-rel"/>
</dbReference>
<evidence type="ECO:0000256" key="4">
    <source>
        <dbReference type="ARBA" id="ARBA00022801"/>
    </source>
</evidence>
<dbReference type="InterPro" id="IPR023827">
    <property type="entry name" value="Peptidase_S8_Asp-AS"/>
</dbReference>
<dbReference type="GO" id="GO:0004252">
    <property type="term" value="F:serine-type endopeptidase activity"/>
    <property type="evidence" value="ECO:0007669"/>
    <property type="project" value="UniProtKB-UniRule"/>
</dbReference>
<dbReference type="PROSITE" id="PS00138">
    <property type="entry name" value="SUBTILASE_SER"/>
    <property type="match status" value="1"/>
</dbReference>
<evidence type="ECO:0000256" key="5">
    <source>
        <dbReference type="ARBA" id="ARBA00022825"/>
    </source>
</evidence>
<dbReference type="InterPro" id="IPR034213">
    <property type="entry name" value="S8_Vpr-like"/>
</dbReference>
<feature type="compositionally biased region" description="Acidic residues" evidence="9">
    <location>
        <begin position="1141"/>
        <end position="1155"/>
    </location>
</feature>
<dbReference type="Pfam" id="PF13517">
    <property type="entry name" value="FG-GAP_3"/>
    <property type="match status" value="2"/>
</dbReference>
<dbReference type="InterPro" id="IPR028994">
    <property type="entry name" value="Integrin_alpha_N"/>
</dbReference>
<evidence type="ECO:0000256" key="9">
    <source>
        <dbReference type="SAM" id="MobiDB-lite"/>
    </source>
</evidence>
<dbReference type="PANTHER" id="PTHR43806:SF11">
    <property type="entry name" value="CEREVISIN-RELATED"/>
    <property type="match status" value="1"/>
</dbReference>
<sequence length="1497" mass="161273">MLLFSFLVYSLYIFTHLYFPMKVNSVTDYGVFMLLKYTTYLAISFTLFSTLLQAQSQDEQRTSRHIDGVNLHSIAARERSVAFTNNQTYMVEFYDQPLLKTSEFRAYQSLKRQPSVVSQSGTVSSQSLKQAAKISVAQKATALDTFQQTFVKTHVPSSISVKKRLTRVANAIVVQGNESKVLALSKLPSVKRIVKSSPVKKFLTDSVAMVNADKVWQDKDAFGNSITGEGVVVAVIDSGVDYTHSDLGGCIGAACKVIGGYDFVDNDNDPMDIDGHGTHVAGIVAANGSVVGVAPDASILAVRVLDENGDGVNIHIVEGIEYAVDPDGNPNTDDGADVINLSLGGPGDADDLVASAVDAATASGVTVIVAAGNGGEYLEIGGLSPSSARSAITVGSVEPNGTISSFSSKGPLLNSSFGKPELAAPGGNIYSLAIGESYTTESGTSMAAPHVAGAAALLKQARPTLTPQQIKSILMSSAQSDANDSFQRGYGLLDVESALSQGIAVEQGPLYFGRVNASNYQFETIGFTVTNTSNSQQTVRVDLPNTFPAGIALSLDKREVTLPANQETSINVTLSVNDASALGTSAHAIGGYFGDVMLTSNTGEQVVLPVSFINANEFKFVNESATRVTATLDGEFGETYFWNEMEPGDSKTLFLPTGKYYSKASYWNLSKSDLPHLPAFPSTTASQRIEGLETFTLNLNGDQTLRLSPSNLQHVIGNNGLPSNTAVSLDQLYTVKTNINITIADTGITYGSGVVSNSRYESLRSNSWFALGNLSPDIPVQLELIERLNNEVGPDTVFYFSHPEANGISQNVLYSLDDIATSIDINISNDVSPPVSDIAVYSGEKLFGVERDFTGVRDQNFKLSIINGSDLSQAFYVALVEGDDDKNSGNLLQESPPLNFGSASGIDVLETGEYSFEPTSAVFSQSYSFEPNGIITIFGSHFTSPSGAEIVFNDQNFAFYCDGTETHSGIFDHDALNDVSMCDNARLNITYASGNDDLPSGEINYYPSSMLAEVAGLVVSAVDANDDIYSTSSVGFQQFTLKAGGSDLKSVTNIISIQWKFAGESTWHSLTLEDENDSDFSSKVTFPEFLVPLTSIDVKIAYSTYNSNVDQTLFNMFNVGVDLSSNIEDFDGDGIANAVDTDNDNDGLTDEEEENLGTSPVNADTDYDGVNDLNDAFPTDSSEWADTDGDGIGDNSELPVRADVDGDGRADIVWRNASDVRGWNFLWTMNGEDVLQSRPINVVQGEDWQLNLGDFDGDGKTDLFWRNPSSHGGYNRLYLMNGFDILSSPVIARLDSDFKVEAIGDLNGDGKDDIVWRRLSTNQLAIWFMDGASRRNFWSNSIGNVVIEGIGDFDGDRVKELILRDGQTLKIWSLESGGNNFNEAVLSSGAPSQWILAGTGDMDGDGTEDLIWRNVQDGRNSVYYMANGAIREQKLLPQVGTAWSLAKVEDFNGDGKVDFLWRNESFGGRNIVHIMDNTNRIAAGVVKPVGGTWFMAD</sequence>
<dbReference type="InterPro" id="IPR013517">
    <property type="entry name" value="FG-GAP"/>
</dbReference>
<dbReference type="PROSITE" id="PS00136">
    <property type="entry name" value="SUBTILASE_ASP"/>
    <property type="match status" value="1"/>
</dbReference>
<dbReference type="SUPFAM" id="SSF69318">
    <property type="entry name" value="Integrin alpha N-terminal domain"/>
    <property type="match status" value="1"/>
</dbReference>
<dbReference type="PROSITE" id="PS51892">
    <property type="entry name" value="SUBTILASE"/>
    <property type="match status" value="1"/>
</dbReference>
<dbReference type="GO" id="GO:0006508">
    <property type="term" value="P:proteolysis"/>
    <property type="evidence" value="ECO:0007669"/>
    <property type="project" value="UniProtKB-KW"/>
</dbReference>
<dbReference type="Gene3D" id="2.60.40.10">
    <property type="entry name" value="Immunoglobulins"/>
    <property type="match status" value="1"/>
</dbReference>
<evidence type="ECO:0000256" key="7">
    <source>
        <dbReference type="PROSITE-ProRule" id="PRU01240"/>
    </source>
</evidence>
<feature type="active site" description="Charge relay system" evidence="6 7">
    <location>
        <position position="445"/>
    </location>
</feature>
<keyword evidence="5 7" id="KW-0720">Serine protease</keyword>
<reference evidence="11 12" key="1">
    <citation type="submission" date="2019-04" db="EMBL/GenBank/DDBJ databases">
        <title>Alteromonas portus sp. nov., an alginate lyase-excreting marine bacterium.</title>
        <authorList>
            <person name="Huang H."/>
            <person name="Mo K."/>
            <person name="Bao S."/>
        </authorList>
    </citation>
    <scope>NUCLEOTIDE SEQUENCE [LARGE SCALE GENOMIC DNA]</scope>
    <source>
        <strain evidence="11 12">HB161718</strain>
    </source>
</reference>
<dbReference type="Gene3D" id="2.130.10.130">
    <property type="entry name" value="Integrin alpha, N-terminal"/>
    <property type="match status" value="1"/>
</dbReference>
<evidence type="ECO:0000256" key="1">
    <source>
        <dbReference type="ARBA" id="ARBA00011073"/>
    </source>
</evidence>
<dbReference type="SUPFAM" id="SSF52743">
    <property type="entry name" value="Subtilisin-like"/>
    <property type="match status" value="1"/>
</dbReference>
<keyword evidence="4 7" id="KW-0378">Hydrolase</keyword>
<keyword evidence="2 7" id="KW-0645">Protease</keyword>
<comment type="similarity">
    <text evidence="1 7 8">Belongs to the peptidase S8 family.</text>
</comment>
<dbReference type="InterPro" id="IPR013783">
    <property type="entry name" value="Ig-like_fold"/>
</dbReference>
<evidence type="ECO:0000256" key="6">
    <source>
        <dbReference type="PIRSR" id="PIRSR615500-1"/>
    </source>
</evidence>
<comment type="caution">
    <text evidence="11">The sequence shown here is derived from an EMBL/GenBank/DDBJ whole genome shotgun (WGS) entry which is preliminary data.</text>
</comment>
<dbReference type="PANTHER" id="PTHR43806">
    <property type="entry name" value="PEPTIDASE S8"/>
    <property type="match status" value="1"/>
</dbReference>
<organism evidence="11 12">
    <name type="scientific">Alteromonas portus</name>
    <dbReference type="NCBI Taxonomy" id="2565549"/>
    <lineage>
        <taxon>Bacteria</taxon>
        <taxon>Pseudomonadati</taxon>
        <taxon>Pseudomonadota</taxon>
        <taxon>Gammaproteobacteria</taxon>
        <taxon>Alteromonadales</taxon>
        <taxon>Alteromonadaceae</taxon>
        <taxon>Alteromonas/Salinimonas group</taxon>
        <taxon>Alteromonas</taxon>
    </lineage>
</organism>
<dbReference type="CDD" id="cd07474">
    <property type="entry name" value="Peptidases_S8_subtilisin_Vpr-like"/>
    <property type="match status" value="1"/>
</dbReference>
<evidence type="ECO:0000259" key="10">
    <source>
        <dbReference type="Pfam" id="PF00082"/>
    </source>
</evidence>
<keyword evidence="3" id="KW-0732">Signal</keyword>
<feature type="active site" description="Charge relay system" evidence="6 7">
    <location>
        <position position="237"/>
    </location>
</feature>
<protein>
    <recommendedName>
        <fullName evidence="10">Peptidase S8/S53 domain-containing protein</fullName>
    </recommendedName>
</protein>